<dbReference type="InterPro" id="IPR016181">
    <property type="entry name" value="Acyl_CoA_acyltransferase"/>
</dbReference>
<proteinExistence type="predicted"/>
<comment type="caution">
    <text evidence="2">The sequence shown here is derived from an EMBL/GenBank/DDBJ whole genome shotgun (WGS) entry which is preliminary data.</text>
</comment>
<keyword evidence="3" id="KW-1185">Reference proteome</keyword>
<accession>A0ABR4GID9</accession>
<evidence type="ECO:0000256" key="1">
    <source>
        <dbReference type="SAM" id="MobiDB-lite"/>
    </source>
</evidence>
<name>A0ABR4GID9_9EURO</name>
<dbReference type="SUPFAM" id="SSF55729">
    <property type="entry name" value="Acyl-CoA N-acyltransferases (Nat)"/>
    <property type="match status" value="1"/>
</dbReference>
<reference evidence="2 3" key="1">
    <citation type="submission" date="2024-07" db="EMBL/GenBank/DDBJ databases">
        <title>Section-level genome sequencing and comparative genomics of Aspergillus sections Usti and Cavernicolus.</title>
        <authorList>
            <consortium name="Lawrence Berkeley National Laboratory"/>
            <person name="Nybo J.L."/>
            <person name="Vesth T.C."/>
            <person name="Theobald S."/>
            <person name="Frisvad J.C."/>
            <person name="Larsen T.O."/>
            <person name="Kjaerboelling I."/>
            <person name="Rothschild-Mancinelli K."/>
            <person name="Lyhne E.K."/>
            <person name="Kogle M.E."/>
            <person name="Barry K."/>
            <person name="Clum A."/>
            <person name="Na H."/>
            <person name="Ledsgaard L."/>
            <person name="Lin J."/>
            <person name="Lipzen A."/>
            <person name="Kuo A."/>
            <person name="Riley R."/>
            <person name="Mondo S."/>
            <person name="Labutti K."/>
            <person name="Haridas S."/>
            <person name="Pangalinan J."/>
            <person name="Salamov A.A."/>
            <person name="Simmons B.A."/>
            <person name="Magnuson J.K."/>
            <person name="Chen J."/>
            <person name="Drula E."/>
            <person name="Henrissat B."/>
            <person name="Wiebenga A."/>
            <person name="Lubbers R.J."/>
            <person name="Gomes A.C."/>
            <person name="Makela M.R."/>
            <person name="Stajich J."/>
            <person name="Grigoriev I.V."/>
            <person name="Mortensen U.H."/>
            <person name="De Vries R.P."/>
            <person name="Baker S.E."/>
            <person name="Andersen M.R."/>
        </authorList>
    </citation>
    <scope>NUCLEOTIDE SEQUENCE [LARGE SCALE GENOMIC DNA]</scope>
    <source>
        <strain evidence="2 3">CBS 209.92</strain>
    </source>
</reference>
<sequence length="274" mass="31615">MFILDMRKYRSIIHPSDKQARNHAHESAAGYVYNIITQNEKAKEEEHRRKEMDTKVRKDALNNPRLRSPSSPVANIYLRPAEEKDAQGLEEIINWYAKHSSRSPNTNIKTNIDSEQVLQRMRGCREAQLPFIVAVDRHRSSSRRPENILGYALAKEFANDAYSCHYTAELELFVKDGETNQGIGKCLLDRILQACDPSHDSKGGYQFHASTNDRSAYYPGGRRRLARLVFTLSYVGNDKREIAEHERVKEWLEEHAGFKEQGLLWGVRVWGTKL</sequence>
<evidence type="ECO:0000313" key="2">
    <source>
        <dbReference type="EMBL" id="KAL2798691.1"/>
    </source>
</evidence>
<evidence type="ECO:0008006" key="4">
    <source>
        <dbReference type="Google" id="ProtNLM"/>
    </source>
</evidence>
<feature type="region of interest" description="Disordered" evidence="1">
    <location>
        <begin position="42"/>
        <end position="66"/>
    </location>
</feature>
<dbReference type="Gene3D" id="3.40.630.30">
    <property type="match status" value="1"/>
</dbReference>
<dbReference type="EMBL" id="JBFTWV010000011">
    <property type="protein sequence ID" value="KAL2798691.1"/>
    <property type="molecule type" value="Genomic_DNA"/>
</dbReference>
<feature type="compositionally biased region" description="Basic and acidic residues" evidence="1">
    <location>
        <begin position="42"/>
        <end position="60"/>
    </location>
</feature>
<evidence type="ECO:0000313" key="3">
    <source>
        <dbReference type="Proteomes" id="UP001610563"/>
    </source>
</evidence>
<gene>
    <name evidence="2" type="ORF">BJX66DRAFT_294641</name>
</gene>
<protein>
    <recommendedName>
        <fullName evidence="4">N-acetyltransferase domain-containing protein</fullName>
    </recommendedName>
</protein>
<organism evidence="2 3">
    <name type="scientific">Aspergillus keveii</name>
    <dbReference type="NCBI Taxonomy" id="714993"/>
    <lineage>
        <taxon>Eukaryota</taxon>
        <taxon>Fungi</taxon>
        <taxon>Dikarya</taxon>
        <taxon>Ascomycota</taxon>
        <taxon>Pezizomycotina</taxon>
        <taxon>Eurotiomycetes</taxon>
        <taxon>Eurotiomycetidae</taxon>
        <taxon>Eurotiales</taxon>
        <taxon>Aspergillaceae</taxon>
        <taxon>Aspergillus</taxon>
        <taxon>Aspergillus subgen. Nidulantes</taxon>
    </lineage>
</organism>
<dbReference type="Proteomes" id="UP001610563">
    <property type="component" value="Unassembled WGS sequence"/>
</dbReference>